<gene>
    <name evidence="1" type="ORF">DEM27_31750</name>
</gene>
<dbReference type="AlphaFoldDB" id="A0A2U2DG68"/>
<sequence length="111" mass="12514">MEDLQAYFAKALRAQVGFVPAAPAAGLWRPADQAEAEKFERDWCRHCIHDKAEDWEDEFGNHVPGCCVILDCGMTGNSVEEWVTRDGLAACLAFEQDARFPARCLKTMEMF</sequence>
<protein>
    <submittedName>
        <fullName evidence="1">Uncharacterized protein</fullName>
    </submittedName>
</protein>
<evidence type="ECO:0000313" key="2">
    <source>
        <dbReference type="Proteomes" id="UP000245252"/>
    </source>
</evidence>
<evidence type="ECO:0000313" key="1">
    <source>
        <dbReference type="EMBL" id="PWE52316.1"/>
    </source>
</evidence>
<dbReference type="EMBL" id="QFBC01000028">
    <property type="protein sequence ID" value="PWE52316.1"/>
    <property type="molecule type" value="Genomic_DNA"/>
</dbReference>
<dbReference type="Proteomes" id="UP000245252">
    <property type="component" value="Unassembled WGS sequence"/>
</dbReference>
<comment type="caution">
    <text evidence="1">The sequence shown here is derived from an EMBL/GenBank/DDBJ whole genome shotgun (WGS) entry which is preliminary data.</text>
</comment>
<organism evidence="1 2">
    <name type="scientific">Metarhizobium album</name>
    <dbReference type="NCBI Taxonomy" id="2182425"/>
    <lineage>
        <taxon>Bacteria</taxon>
        <taxon>Pseudomonadati</taxon>
        <taxon>Pseudomonadota</taxon>
        <taxon>Alphaproteobacteria</taxon>
        <taxon>Hyphomicrobiales</taxon>
        <taxon>Rhizobiaceae</taxon>
        <taxon>Metarhizobium</taxon>
    </lineage>
</organism>
<name>A0A2U2DG68_9HYPH</name>
<keyword evidence="2" id="KW-1185">Reference proteome</keyword>
<accession>A0A2U2DG68</accession>
<dbReference type="OrthoDB" id="8410676at2"/>
<reference evidence="1 2" key="1">
    <citation type="submission" date="2018-05" db="EMBL/GenBank/DDBJ databases">
        <title>The draft genome of strain NS-104.</title>
        <authorList>
            <person name="Hang P."/>
            <person name="Jiang J."/>
        </authorList>
    </citation>
    <scope>NUCLEOTIDE SEQUENCE [LARGE SCALE GENOMIC DNA]</scope>
    <source>
        <strain evidence="1 2">NS-104</strain>
    </source>
</reference>
<proteinExistence type="predicted"/>
<dbReference type="RefSeq" id="WP_109462239.1">
    <property type="nucleotide sequence ID" value="NZ_QFBC01000028.1"/>
</dbReference>